<keyword evidence="2" id="KW-0963">Cytoplasm</keyword>
<organism evidence="5">
    <name type="scientific">hydrothermal vent metagenome</name>
    <dbReference type="NCBI Taxonomy" id="652676"/>
    <lineage>
        <taxon>unclassified sequences</taxon>
        <taxon>metagenomes</taxon>
        <taxon>ecological metagenomes</taxon>
    </lineage>
</organism>
<dbReference type="PANTHER" id="PTHR43213">
    <property type="entry name" value="BIFUNCTIONAL DTTP/UTP PYROPHOSPHATASE/METHYLTRANSFERASE PROTEIN-RELATED"/>
    <property type="match status" value="1"/>
</dbReference>
<accession>A0A3B0ZWV2</accession>
<dbReference type="GO" id="GO:0005737">
    <property type="term" value="C:cytoplasm"/>
    <property type="evidence" value="ECO:0007669"/>
    <property type="project" value="UniProtKB-SubCell"/>
</dbReference>
<dbReference type="PANTHER" id="PTHR43213:SF10">
    <property type="entry name" value="7-METHYL-GTP PYROPHOSPHATASE"/>
    <property type="match status" value="1"/>
</dbReference>
<evidence type="ECO:0000256" key="1">
    <source>
        <dbReference type="ARBA" id="ARBA00004496"/>
    </source>
</evidence>
<dbReference type="SUPFAM" id="SSF52972">
    <property type="entry name" value="ITPase-like"/>
    <property type="match status" value="1"/>
</dbReference>
<evidence type="ECO:0000256" key="3">
    <source>
        <dbReference type="ARBA" id="ARBA00022801"/>
    </source>
</evidence>
<dbReference type="GO" id="GO:0047429">
    <property type="term" value="F:nucleoside triphosphate diphosphatase activity"/>
    <property type="evidence" value="ECO:0007669"/>
    <property type="project" value="InterPro"/>
</dbReference>
<dbReference type="EMBL" id="UOFS01000007">
    <property type="protein sequence ID" value="VAW91902.1"/>
    <property type="molecule type" value="Genomic_DNA"/>
</dbReference>
<dbReference type="FunFam" id="3.90.950.10:FF:000005">
    <property type="entry name" value="7-methyl-GTP pyrophosphatase"/>
    <property type="match status" value="1"/>
</dbReference>
<dbReference type="PIRSF" id="PIRSF006305">
    <property type="entry name" value="Maf"/>
    <property type="match status" value="1"/>
</dbReference>
<sequence length="192" mass="21523">MTNIILASTSPFRKEILNKLQIPFTTCAPNIDEQAKKNESPHELVQRLSIEKAQACAKQSDNTLIIGSDQVAVIDNEIVGKPHNHENAIKQLRNASGKEVTFLTGLCLFNSNTEKYQADVIPFTVVFRKLTTKQIENYLNKEQPYNSAGSFKSEGLGICLFEKLIGDDPNTLIGLPLIRLTKMFEQENFLIL</sequence>
<protein>
    <submittedName>
        <fullName evidence="5">Maf-like protein YceF</fullName>
    </submittedName>
</protein>
<proteinExistence type="inferred from homology"/>
<dbReference type="HAMAP" id="MF_00528">
    <property type="entry name" value="Maf"/>
    <property type="match status" value="1"/>
</dbReference>
<name>A0A3B0ZWV2_9ZZZZ</name>
<evidence type="ECO:0000313" key="5">
    <source>
        <dbReference type="EMBL" id="VAW91902.1"/>
    </source>
</evidence>
<dbReference type="NCBIfam" id="TIGR00172">
    <property type="entry name" value="maf"/>
    <property type="match status" value="1"/>
</dbReference>
<dbReference type="GO" id="GO:0009117">
    <property type="term" value="P:nucleotide metabolic process"/>
    <property type="evidence" value="ECO:0007669"/>
    <property type="project" value="UniProtKB-KW"/>
</dbReference>
<dbReference type="InterPro" id="IPR029001">
    <property type="entry name" value="ITPase-like_fam"/>
</dbReference>
<dbReference type="InterPro" id="IPR003697">
    <property type="entry name" value="Maf-like"/>
</dbReference>
<evidence type="ECO:0000256" key="2">
    <source>
        <dbReference type="ARBA" id="ARBA00022490"/>
    </source>
</evidence>
<dbReference type="Gene3D" id="3.90.950.10">
    <property type="match status" value="1"/>
</dbReference>
<keyword evidence="4" id="KW-0546">Nucleotide metabolism</keyword>
<comment type="subcellular location">
    <subcellularLocation>
        <location evidence="1">Cytoplasm</location>
    </subcellularLocation>
</comment>
<dbReference type="Pfam" id="PF02545">
    <property type="entry name" value="Maf"/>
    <property type="match status" value="1"/>
</dbReference>
<gene>
    <name evidence="5" type="ORF">MNBD_GAMMA22-1567</name>
</gene>
<dbReference type="CDD" id="cd00555">
    <property type="entry name" value="Maf"/>
    <property type="match status" value="1"/>
</dbReference>
<keyword evidence="3" id="KW-0378">Hydrolase</keyword>
<dbReference type="AlphaFoldDB" id="A0A3B0ZWV2"/>
<evidence type="ECO:0000256" key="4">
    <source>
        <dbReference type="ARBA" id="ARBA00023080"/>
    </source>
</evidence>
<reference evidence="5" key="1">
    <citation type="submission" date="2018-06" db="EMBL/GenBank/DDBJ databases">
        <authorList>
            <person name="Zhirakovskaya E."/>
        </authorList>
    </citation>
    <scope>NUCLEOTIDE SEQUENCE</scope>
</reference>